<dbReference type="Pfam" id="PF13479">
    <property type="entry name" value="AAA_24"/>
    <property type="match status" value="1"/>
</dbReference>
<dbReference type="EMBL" id="MN813687">
    <property type="protein sequence ID" value="QHB37480.1"/>
    <property type="molecule type" value="Genomic_DNA"/>
</dbReference>
<gene>
    <name evidence="2" type="primary">76</name>
    <name evidence="2" type="ORF">SEA_ONYINYE_76</name>
</gene>
<protein>
    <submittedName>
        <fullName evidence="2">AAA-ATPase</fullName>
    </submittedName>
</protein>
<evidence type="ECO:0000313" key="2">
    <source>
        <dbReference type="EMBL" id="QHB37480.1"/>
    </source>
</evidence>
<reference evidence="2 3" key="1">
    <citation type="submission" date="2019-12" db="EMBL/GenBank/DDBJ databases">
        <authorList>
            <person name="Ayuk M.A."/>
            <person name="Robinson C.J."/>
            <person name="Anderson W.A."/>
            <person name="Ullah H."/>
            <person name="Gugssa A."/>
            <person name="Somiranjan G."/>
            <person name="Allen A."/>
            <person name="Lourds M.F."/>
            <person name="Quagraine B.K."/>
            <person name="Smith M."/>
            <person name="Moore M."/>
            <person name="Oliver J."/>
            <person name="Irabor E."/>
            <person name="Roy S.D."/>
            <person name="Bassey G."/>
            <person name="Louis B.N."/>
            <person name="Adu D."/>
            <person name="Akhimien C.E."/>
            <person name="Annor K."/>
            <person name="Archibald A."/>
            <person name="Ashagre K.C."/>
            <person name="Baity M.R."/>
            <person name="Barnes K.J."/>
            <person name="Barrios L.E."/>
            <person name="Black A.C."/>
            <person name="Bowen'Kauth M.S."/>
            <person name="Bowman K.N."/>
            <person name="Breaux D.L."/>
            <person name="Brooks J.A."/>
            <person name="Bwayili H.A."/>
            <person name="Caine T."/>
            <person name="Williams A.Y."/>
            <person name="Norris L.J."/>
            <person name="Nwozo E.O."/>
            <person name="Prosper P.L."/>
            <person name="Rankin N.A."/>
            <person name="Richardson K.M."/>
            <person name="Robinson D.M."/>
            <person name="Salters D.J."/>
            <person name="Savage M.A."/>
            <person name="Solomon S.M."/>
            <person name="Williams L.R."/>
            <person name="Curtis N."/>
            <person name="Garlena R.A."/>
            <person name="Russell D.A."/>
            <person name="Pope W.H."/>
            <person name="Jacobs-Sera D."/>
            <person name="Hatfull G.F."/>
        </authorList>
    </citation>
    <scope>NUCLEOTIDE SEQUENCE [LARGE SCALE GENOMIC DNA]</scope>
</reference>
<organism evidence="2 3">
    <name type="scientific">Mycobacterium phage Onyinye</name>
    <dbReference type="NCBI Taxonomy" id="2686235"/>
    <lineage>
        <taxon>Viruses</taxon>
        <taxon>Duplodnaviria</taxon>
        <taxon>Heunggongvirae</taxon>
        <taxon>Uroviricota</taxon>
        <taxon>Caudoviricetes</taxon>
        <taxon>Onyinyevirus</taxon>
        <taxon>Onyinyevirus onyinye</taxon>
    </lineage>
</organism>
<accession>A0A6B9L7I2</accession>
<dbReference type="Proteomes" id="UP000463915">
    <property type="component" value="Segment"/>
</dbReference>
<proteinExistence type="predicted"/>
<dbReference type="RefSeq" id="YP_010649325.1">
    <property type="nucleotide sequence ID" value="NC_070765.1"/>
</dbReference>
<dbReference type="KEGG" id="vg:77924871"/>
<name>A0A6B9L7I2_9CAUD</name>
<evidence type="ECO:0000256" key="1">
    <source>
        <dbReference type="SAM" id="MobiDB-lite"/>
    </source>
</evidence>
<feature type="compositionally biased region" description="Acidic residues" evidence="1">
    <location>
        <begin position="292"/>
        <end position="301"/>
    </location>
</feature>
<dbReference type="GeneID" id="77924871"/>
<keyword evidence="3" id="KW-1185">Reference proteome</keyword>
<feature type="region of interest" description="Disordered" evidence="1">
    <location>
        <begin position="249"/>
        <end position="301"/>
    </location>
</feature>
<sequence>MPDNIIGIQDEDEYVNLLIYADSGVGKTVFCGSDDDVLFIAPEDNGTLSAKRFGSTAKKWKINSWNDIVEAYNWLADLEDIPFNWVILDSLTEMQDMCMRAILDEAAEMNPGRDPDVPQLQDWQPYFERFKRLVKAFNSLPVNVIYTALQQDEENEDGEKVVLPMLQGKGTQYAKKVASWMTSFGHMRVQRKKAGTDEEGNAVYEEYRVIQWKASKTVMAKDRTRCLEPRTVIGEGKLNGLKDVRELLENGPKQPAAGRVTPTKDAVARKRRRNNTNGDANPMSLVTAGGGSDDDTEGDDD</sequence>
<evidence type="ECO:0000313" key="3">
    <source>
        <dbReference type="Proteomes" id="UP000463915"/>
    </source>
</evidence>